<evidence type="ECO:0008006" key="4">
    <source>
        <dbReference type="Google" id="ProtNLM"/>
    </source>
</evidence>
<feature type="transmembrane region" description="Helical" evidence="1">
    <location>
        <begin position="7"/>
        <end position="28"/>
    </location>
</feature>
<evidence type="ECO:0000256" key="1">
    <source>
        <dbReference type="SAM" id="Phobius"/>
    </source>
</evidence>
<dbReference type="RefSeq" id="WP_183399745.1">
    <property type="nucleotide sequence ID" value="NZ_JACIDS010000004.1"/>
</dbReference>
<organism evidence="2 3">
    <name type="scientific">Kaistia hirudinis</name>
    <dbReference type="NCBI Taxonomy" id="1293440"/>
    <lineage>
        <taxon>Bacteria</taxon>
        <taxon>Pseudomonadati</taxon>
        <taxon>Pseudomonadota</taxon>
        <taxon>Alphaproteobacteria</taxon>
        <taxon>Hyphomicrobiales</taxon>
        <taxon>Kaistiaceae</taxon>
        <taxon>Kaistia</taxon>
    </lineage>
</organism>
<proteinExistence type="predicted"/>
<keyword evidence="3" id="KW-1185">Reference proteome</keyword>
<accession>A0A840AUR5</accession>
<feature type="transmembrane region" description="Helical" evidence="1">
    <location>
        <begin position="76"/>
        <end position="93"/>
    </location>
</feature>
<protein>
    <recommendedName>
        <fullName evidence="4">Transmembrane protein</fullName>
    </recommendedName>
</protein>
<evidence type="ECO:0000313" key="2">
    <source>
        <dbReference type="EMBL" id="MBB3932076.1"/>
    </source>
</evidence>
<dbReference type="AlphaFoldDB" id="A0A840AUR5"/>
<evidence type="ECO:0000313" key="3">
    <source>
        <dbReference type="Proteomes" id="UP000553963"/>
    </source>
</evidence>
<gene>
    <name evidence="2" type="ORF">GGR25_003134</name>
</gene>
<reference evidence="2 3" key="1">
    <citation type="submission" date="2020-08" db="EMBL/GenBank/DDBJ databases">
        <title>Genomic Encyclopedia of Type Strains, Phase IV (KMG-IV): sequencing the most valuable type-strain genomes for metagenomic binning, comparative biology and taxonomic classification.</title>
        <authorList>
            <person name="Goeker M."/>
        </authorList>
    </citation>
    <scope>NUCLEOTIDE SEQUENCE [LARGE SCALE GENOMIC DNA]</scope>
    <source>
        <strain evidence="2 3">DSM 25966</strain>
    </source>
</reference>
<sequence>MSRDRLGVTVSATGLLALLLAVAWWWLIFSRVVGNAYMTYPQAAPCLFGTSDLCALAQALCKNDHLLGIRRYSAELLWASLGLIGVGAVLVTGRRT</sequence>
<comment type="caution">
    <text evidence="2">The sequence shown here is derived from an EMBL/GenBank/DDBJ whole genome shotgun (WGS) entry which is preliminary data.</text>
</comment>
<keyword evidence="1" id="KW-1133">Transmembrane helix</keyword>
<dbReference type="EMBL" id="JACIDS010000004">
    <property type="protein sequence ID" value="MBB3932076.1"/>
    <property type="molecule type" value="Genomic_DNA"/>
</dbReference>
<keyword evidence="1" id="KW-0472">Membrane</keyword>
<keyword evidence="1" id="KW-0812">Transmembrane</keyword>
<dbReference type="Proteomes" id="UP000553963">
    <property type="component" value="Unassembled WGS sequence"/>
</dbReference>
<name>A0A840AUR5_9HYPH</name>